<dbReference type="EMBL" id="CP017886">
    <property type="protein sequence ID" value="APC19140.1"/>
    <property type="molecule type" value="Genomic_DNA"/>
</dbReference>
<sequence length="450" mass="50161">MAKLVCIDCLVDSYLQEKYEHNDVEECDYCGRERPVVDFDELLSECQDAIWSSFAYAEQPGSVIHHGYPPVGHSLYDVVETVLGAEDTSLLEDLDAEIREGWSEEGEDDDPFFIEETFASAQMTSDWVKMQQSLQFESRLVNPFVGVVLERIFSGIDKLHTATGSQSAITIAGAGQPLKSFQRARSFQSEEGMTLALKHPEKHLGPTPRGKGSAGRMNAAGISVFYGATDDETAMAEVRPPVGSWVVTATFEIVRPLRLLNLSDLGGICPDASLSYFDPVRSEQAQRCAFLRELQQQMLMPVMPESADQGYLITQAIADFLATSESLNLDGILFPSVQGAQGASPGHNVILFHKASGVEKTEDHEAMDHADLWELDEDRWSFYPQIWEAGPSPHDSLPSSMSQAPIPDPCLRLNRERIMIHKIQGVRFSYETDRVNYVPWTEGPRYYGPR</sequence>
<organism evidence="2 3">
    <name type="scientific">Pseudomonas frederiksbergensis</name>
    <dbReference type="NCBI Taxonomy" id="104087"/>
    <lineage>
        <taxon>Bacteria</taxon>
        <taxon>Pseudomonadati</taxon>
        <taxon>Pseudomonadota</taxon>
        <taxon>Gammaproteobacteria</taxon>
        <taxon>Pseudomonadales</taxon>
        <taxon>Pseudomonadaceae</taxon>
        <taxon>Pseudomonas</taxon>
    </lineage>
</organism>
<name>A0A1J0ETM7_9PSED</name>
<gene>
    <name evidence="2" type="ORF">BLL42_00155</name>
</gene>
<dbReference type="InterPro" id="IPR041206">
    <property type="entry name" value="HEPN/RES_NTD1"/>
</dbReference>
<dbReference type="Proteomes" id="UP000182567">
    <property type="component" value="Chromosome"/>
</dbReference>
<reference evidence="3" key="1">
    <citation type="submission" date="2016-10" db="EMBL/GenBank/DDBJ databases">
        <title>Pseudomonas frederiksbergensis ERGS4:02 complete genome.</title>
        <authorList>
            <person name="Kumar R."/>
            <person name="Acharya V."/>
            <person name="Singh D."/>
        </authorList>
    </citation>
    <scope>NUCLEOTIDE SEQUENCE [LARGE SCALE GENOMIC DNA]</scope>
    <source>
        <strain evidence="3">ERGS4:02</strain>
    </source>
</reference>
<accession>A0A1J0ETM7</accession>
<proteinExistence type="predicted"/>
<dbReference type="Pfam" id="PF18870">
    <property type="entry name" value="HEPN_RES_NTD1"/>
    <property type="match status" value="1"/>
</dbReference>
<dbReference type="Pfam" id="PF08808">
    <property type="entry name" value="RES"/>
    <property type="match status" value="1"/>
</dbReference>
<dbReference type="InterPro" id="IPR014914">
    <property type="entry name" value="RES_dom"/>
</dbReference>
<dbReference type="AlphaFoldDB" id="A0A1J0ETM7"/>
<protein>
    <recommendedName>
        <fullName evidence="1">RES domain-containing protein</fullName>
    </recommendedName>
</protein>
<evidence type="ECO:0000313" key="2">
    <source>
        <dbReference type="EMBL" id="APC19140.1"/>
    </source>
</evidence>
<evidence type="ECO:0000313" key="3">
    <source>
        <dbReference type="Proteomes" id="UP000182567"/>
    </source>
</evidence>
<dbReference type="OrthoDB" id="1425103at2"/>
<evidence type="ECO:0000259" key="1">
    <source>
        <dbReference type="SMART" id="SM00953"/>
    </source>
</evidence>
<dbReference type="SMART" id="SM00953">
    <property type="entry name" value="RES"/>
    <property type="match status" value="1"/>
</dbReference>
<feature type="domain" description="RES" evidence="1">
    <location>
        <begin position="200"/>
        <end position="362"/>
    </location>
</feature>